<gene>
    <name evidence="2" type="ORF">BCM02_1213</name>
</gene>
<evidence type="ECO:0000313" key="3">
    <source>
        <dbReference type="Proteomes" id="UP000323257"/>
    </source>
</evidence>
<reference evidence="2 3" key="1">
    <citation type="submission" date="2019-07" db="EMBL/GenBank/DDBJ databases">
        <title>Genomic Encyclopedia of Type Strains, Phase III (KMG-III): the genomes of soil and plant-associated and newly described type strains.</title>
        <authorList>
            <person name="Whitman W."/>
        </authorList>
    </citation>
    <scope>NUCLEOTIDE SEQUENCE [LARGE SCALE GENOMIC DNA]</scope>
    <source>
        <strain evidence="2 3">BL24</strain>
    </source>
</reference>
<dbReference type="RefSeq" id="WP_148933525.1">
    <property type="nucleotide sequence ID" value="NZ_VNHS01000021.1"/>
</dbReference>
<dbReference type="Proteomes" id="UP000323257">
    <property type="component" value="Unassembled WGS sequence"/>
</dbReference>
<protein>
    <submittedName>
        <fullName evidence="2">Uncharacterized protein</fullName>
    </submittedName>
</protein>
<dbReference type="AlphaFoldDB" id="A0A5S5BNV8"/>
<accession>A0A5S5BNV8</accession>
<organism evidence="2 3">
    <name type="scientific">Paenibacillus methanolicus</name>
    <dbReference type="NCBI Taxonomy" id="582686"/>
    <lineage>
        <taxon>Bacteria</taxon>
        <taxon>Bacillati</taxon>
        <taxon>Bacillota</taxon>
        <taxon>Bacilli</taxon>
        <taxon>Bacillales</taxon>
        <taxon>Paenibacillaceae</taxon>
        <taxon>Paenibacillus</taxon>
    </lineage>
</organism>
<feature type="transmembrane region" description="Helical" evidence="1">
    <location>
        <begin position="28"/>
        <end position="46"/>
    </location>
</feature>
<evidence type="ECO:0000313" key="2">
    <source>
        <dbReference type="EMBL" id="TYP67968.1"/>
    </source>
</evidence>
<feature type="transmembrane region" description="Helical" evidence="1">
    <location>
        <begin position="52"/>
        <end position="74"/>
    </location>
</feature>
<dbReference type="OrthoDB" id="2678045at2"/>
<keyword evidence="1" id="KW-1133">Transmembrane helix</keyword>
<proteinExistence type="predicted"/>
<name>A0A5S5BNV8_9BACL</name>
<evidence type="ECO:0000256" key="1">
    <source>
        <dbReference type="SAM" id="Phobius"/>
    </source>
</evidence>
<dbReference type="EMBL" id="VNHS01000021">
    <property type="protein sequence ID" value="TYP67968.1"/>
    <property type="molecule type" value="Genomic_DNA"/>
</dbReference>
<comment type="caution">
    <text evidence="2">The sequence shown here is derived from an EMBL/GenBank/DDBJ whole genome shotgun (WGS) entry which is preliminary data.</text>
</comment>
<keyword evidence="1" id="KW-0472">Membrane</keyword>
<sequence>MRGTLAEQVKATIYQYQLIRRINIHKEYVWSYFVIAFVLILFQLTMYRTDGAIALGIGIVFTQIIHFLIIRLTLVRVDEPNYRRWGLRFSKPWFGYIPTAFIELSLYRKVHRHLLWLGLCAIGVAYPWANEAQMISLISWHLWFLAPRLLVLRPLRKCRPDGVLKFQTTEVSFYHR</sequence>
<keyword evidence="1" id="KW-0812">Transmembrane</keyword>
<keyword evidence="3" id="KW-1185">Reference proteome</keyword>